<dbReference type="AlphaFoldDB" id="A0A399NY28"/>
<dbReference type="Proteomes" id="UP000266298">
    <property type="component" value="Unassembled WGS sequence"/>
</dbReference>
<evidence type="ECO:0000313" key="1">
    <source>
        <dbReference type="EMBL" id="RII99075.1"/>
    </source>
</evidence>
<sequence>MSVSAAAFKRWASDTPLPSATSPLAQAIGVGRMSLQRQLVSGRVREETVIASARSVGLDPVQALSVFSEYEDLSRGVKPPSLGEVLSQVTLEDATAALLRRRGGLHAARLSGGWIWQDPPHPDGLKSWVDAVDPGSIRMQLVERLGMSPQQLSRDITGNGLRPRHLIEVARLANTSLTSGLAVVGMVTLEEAGWPVDARDQAIDRLPELELIELVQAKLAIAHRVARRRADDDAGARRIEENLG</sequence>
<organism evidence="1 2">
    <name type="scientific">Clavibacter michiganensis</name>
    <dbReference type="NCBI Taxonomy" id="28447"/>
    <lineage>
        <taxon>Bacteria</taxon>
        <taxon>Bacillati</taxon>
        <taxon>Actinomycetota</taxon>
        <taxon>Actinomycetes</taxon>
        <taxon>Micrococcales</taxon>
        <taxon>Microbacteriaceae</taxon>
        <taxon>Clavibacter</taxon>
    </lineage>
</organism>
<dbReference type="EMBL" id="QWEC01000001">
    <property type="protein sequence ID" value="RII99075.1"/>
    <property type="molecule type" value="Genomic_DNA"/>
</dbReference>
<comment type="caution">
    <text evidence="1">The sequence shown here is derived from an EMBL/GenBank/DDBJ whole genome shotgun (WGS) entry which is preliminary data.</text>
</comment>
<accession>A0A399NY28</accession>
<name>A0A399NY28_9MICO</name>
<proteinExistence type="predicted"/>
<gene>
    <name evidence="1" type="ORF">DZF96_00075</name>
</gene>
<evidence type="ECO:0000313" key="2">
    <source>
        <dbReference type="Proteomes" id="UP000266298"/>
    </source>
</evidence>
<reference evidence="1 2" key="1">
    <citation type="submission" date="2018-08" db="EMBL/GenBank/DDBJ databases">
        <title>Genome Sequence of Clavibacter michiganensis Subspecies type strains, and the Atypical Peach-Colored Strains Isolated from Tomato.</title>
        <authorList>
            <person name="Osdaghi E."/>
            <person name="Portier P."/>
            <person name="Briand M."/>
            <person name="Jacques M.-A."/>
        </authorList>
    </citation>
    <scope>NUCLEOTIDE SEQUENCE [LARGE SCALE GENOMIC DNA]</scope>
    <source>
        <strain evidence="1 2">CFBP 7493</strain>
    </source>
</reference>
<protein>
    <submittedName>
        <fullName evidence="1">Uncharacterized protein</fullName>
    </submittedName>
</protein>